<dbReference type="AlphaFoldDB" id="A0A7X4YRX7"/>
<feature type="transmembrane region" description="Helical" evidence="1">
    <location>
        <begin position="127"/>
        <end position="153"/>
    </location>
</feature>
<comment type="caution">
    <text evidence="2">The sequence shown here is derived from an EMBL/GenBank/DDBJ whole genome shotgun (WGS) entry which is preliminary data.</text>
</comment>
<sequence length="259" mass="28271">MLLSAIRKLPGLPLLVGLPVAIDGLSALTGILMNGFHGSPHLAFKLALQMGLPSVSAVTEQRFMAGTVQMNADGGLSAGSAAAAVLVLLAFLLVQAFFQGGYIGLLRQAANERSISLRVFYAYGMRFFGRFLLLNLLVLALLLVGGGLAVYVLHGFGAVVSLLAFLILRVWFVYLEFTLVSENCSILQAFPRALRAFGDRTGATTSLIVKAVMLNILFGLLINAVWISFFFFLLLFLYDYIFAGLQLAFMEEYERIEKR</sequence>
<name>A0A7X4YRX7_9BACL</name>
<keyword evidence="1" id="KW-1133">Transmembrane helix</keyword>
<proteinExistence type="predicted"/>
<evidence type="ECO:0008006" key="4">
    <source>
        <dbReference type="Google" id="ProtNLM"/>
    </source>
</evidence>
<reference evidence="2 3" key="1">
    <citation type="submission" date="2020-01" db="EMBL/GenBank/DDBJ databases">
        <title>Paenibacillus soybeanensis sp. nov. isolated from the nodules of soybean (Glycine max(L.) Merr).</title>
        <authorList>
            <person name="Wang H."/>
        </authorList>
    </citation>
    <scope>NUCLEOTIDE SEQUENCE [LARGE SCALE GENOMIC DNA]</scope>
    <source>
        <strain evidence="2 3">DSM 23054</strain>
    </source>
</reference>
<keyword evidence="1" id="KW-0472">Membrane</keyword>
<dbReference type="OrthoDB" id="2613855at2"/>
<feature type="transmembrane region" description="Helical" evidence="1">
    <location>
        <begin position="159"/>
        <end position="180"/>
    </location>
</feature>
<dbReference type="Proteomes" id="UP000558113">
    <property type="component" value="Unassembled WGS sequence"/>
</dbReference>
<evidence type="ECO:0000313" key="3">
    <source>
        <dbReference type="Proteomes" id="UP000558113"/>
    </source>
</evidence>
<gene>
    <name evidence="2" type="ORF">GT003_20865</name>
</gene>
<protein>
    <recommendedName>
        <fullName evidence="4">DUF975 family protein</fullName>
    </recommendedName>
</protein>
<organism evidence="2 3">
    <name type="scientific">Paenibacillus sacheonensis</name>
    <dbReference type="NCBI Taxonomy" id="742054"/>
    <lineage>
        <taxon>Bacteria</taxon>
        <taxon>Bacillati</taxon>
        <taxon>Bacillota</taxon>
        <taxon>Bacilli</taxon>
        <taxon>Bacillales</taxon>
        <taxon>Paenibacillaceae</taxon>
        <taxon>Paenibacillus</taxon>
    </lineage>
</organism>
<evidence type="ECO:0000313" key="2">
    <source>
        <dbReference type="EMBL" id="NBC71452.1"/>
    </source>
</evidence>
<dbReference type="EMBL" id="JAAAMU010000012">
    <property type="protein sequence ID" value="NBC71452.1"/>
    <property type="molecule type" value="Genomic_DNA"/>
</dbReference>
<accession>A0A7X4YRX7</accession>
<keyword evidence="3" id="KW-1185">Reference proteome</keyword>
<feature type="transmembrane region" description="Helical" evidence="1">
    <location>
        <begin position="12"/>
        <end position="33"/>
    </location>
</feature>
<feature type="transmembrane region" description="Helical" evidence="1">
    <location>
        <begin position="81"/>
        <end position="106"/>
    </location>
</feature>
<dbReference type="RefSeq" id="WP_161701443.1">
    <property type="nucleotide sequence ID" value="NZ_JAAAMU010000012.1"/>
</dbReference>
<keyword evidence="1" id="KW-0812">Transmembrane</keyword>
<evidence type="ECO:0000256" key="1">
    <source>
        <dbReference type="SAM" id="Phobius"/>
    </source>
</evidence>